<evidence type="ECO:0000259" key="4">
    <source>
        <dbReference type="PROSITE" id="PS51795"/>
    </source>
</evidence>
<dbReference type="PROSITE" id="PS51795">
    <property type="entry name" value="ZF_FLZ"/>
    <property type="match status" value="1"/>
</dbReference>
<keyword evidence="6" id="KW-1185">Reference proteome</keyword>
<protein>
    <recommendedName>
        <fullName evidence="4">FLZ-type domain-containing protein</fullName>
    </recommendedName>
</protein>
<keyword evidence="2" id="KW-0479">Metal-binding</keyword>
<dbReference type="AlphaFoldDB" id="A0A2I0AML2"/>
<dbReference type="InterPro" id="IPR044593">
    <property type="entry name" value="FLZ8/MARD1"/>
</dbReference>
<reference evidence="5 6" key="1">
    <citation type="journal article" date="2017" name="Nature">
        <title>The Apostasia genome and the evolution of orchids.</title>
        <authorList>
            <person name="Zhang G.Q."/>
            <person name="Liu K.W."/>
            <person name="Li Z."/>
            <person name="Lohaus R."/>
            <person name="Hsiao Y.Y."/>
            <person name="Niu S.C."/>
            <person name="Wang J.Y."/>
            <person name="Lin Y.C."/>
            <person name="Xu Q."/>
            <person name="Chen L.J."/>
            <person name="Yoshida K."/>
            <person name="Fujiwara S."/>
            <person name="Wang Z.W."/>
            <person name="Zhang Y.Q."/>
            <person name="Mitsuda N."/>
            <person name="Wang M."/>
            <person name="Liu G.H."/>
            <person name="Pecoraro L."/>
            <person name="Huang H.X."/>
            <person name="Xiao X.J."/>
            <person name="Lin M."/>
            <person name="Wu X.Y."/>
            <person name="Wu W.L."/>
            <person name="Chen Y.Y."/>
            <person name="Chang S.B."/>
            <person name="Sakamoto S."/>
            <person name="Ohme-Takagi M."/>
            <person name="Yagi M."/>
            <person name="Zeng S.J."/>
            <person name="Shen C.Y."/>
            <person name="Yeh C.M."/>
            <person name="Luo Y.B."/>
            <person name="Tsai W.C."/>
            <person name="Van de Peer Y."/>
            <person name="Liu Z.J."/>
        </authorList>
    </citation>
    <scope>NUCLEOTIDE SEQUENCE [LARGE SCALE GENOMIC DNA]</scope>
    <source>
        <strain evidence="6">cv. Shenzhen</strain>
        <tissue evidence="5">Stem</tissue>
    </source>
</reference>
<evidence type="ECO:0000313" key="5">
    <source>
        <dbReference type="EMBL" id="PKA56801.1"/>
    </source>
</evidence>
<dbReference type="STRING" id="1088818.A0A2I0AML2"/>
<dbReference type="OrthoDB" id="1902692at2759"/>
<dbReference type="PANTHER" id="PTHR46443:SF3">
    <property type="entry name" value="PROTEIN MARD1"/>
    <property type="match status" value="1"/>
</dbReference>
<evidence type="ECO:0000313" key="6">
    <source>
        <dbReference type="Proteomes" id="UP000236161"/>
    </source>
</evidence>
<dbReference type="Pfam" id="PF04570">
    <property type="entry name" value="zf-FLZ"/>
    <property type="match status" value="1"/>
</dbReference>
<feature type="domain" description="FLZ-type" evidence="4">
    <location>
        <begin position="189"/>
        <end position="233"/>
    </location>
</feature>
<proteinExistence type="inferred from homology"/>
<dbReference type="GO" id="GO:0046872">
    <property type="term" value="F:metal ion binding"/>
    <property type="evidence" value="ECO:0007669"/>
    <property type="project" value="UniProtKB-KW"/>
</dbReference>
<feature type="zinc finger region" description="FLZ-type" evidence="3">
    <location>
        <begin position="189"/>
        <end position="233"/>
    </location>
</feature>
<comment type="similarity">
    <text evidence="1">Belongs to the FLZ family.</text>
</comment>
<organism evidence="5 6">
    <name type="scientific">Apostasia shenzhenica</name>
    <dbReference type="NCBI Taxonomy" id="1088818"/>
    <lineage>
        <taxon>Eukaryota</taxon>
        <taxon>Viridiplantae</taxon>
        <taxon>Streptophyta</taxon>
        <taxon>Embryophyta</taxon>
        <taxon>Tracheophyta</taxon>
        <taxon>Spermatophyta</taxon>
        <taxon>Magnoliopsida</taxon>
        <taxon>Liliopsida</taxon>
        <taxon>Asparagales</taxon>
        <taxon>Orchidaceae</taxon>
        <taxon>Apostasioideae</taxon>
        <taxon>Apostasia</taxon>
    </lineage>
</organism>
<evidence type="ECO:0000256" key="3">
    <source>
        <dbReference type="PROSITE-ProRule" id="PRU01131"/>
    </source>
</evidence>
<dbReference type="Proteomes" id="UP000236161">
    <property type="component" value="Unassembled WGS sequence"/>
</dbReference>
<sequence length="243" mass="26912">MSSSGKESKKPSLLPSLRLLLAFSSKGFSEIKPFSVIRRICTKRHWSNEEDSRAIGLGILGALANGRSDKRSFHPDRRIVLFGSKLKIKVPRVEPSSNSPTGSVDSIEFSVSNKNLLLALHSPACLRIEESPPPPPPPPEAKLSEDYTCVISHGSKPKKTHIFENCVVQSFCEDEFVVLRKETKSSGVDFLSCCHACKRALAQGIDIYMYRGALAFCSSECREQMMCDGEDAEKCFEGILDHF</sequence>
<evidence type="ECO:0000256" key="2">
    <source>
        <dbReference type="ARBA" id="ARBA00022723"/>
    </source>
</evidence>
<dbReference type="InterPro" id="IPR007650">
    <property type="entry name" value="Zf-FLZ_dom"/>
</dbReference>
<dbReference type="PANTHER" id="PTHR46443">
    <property type="entry name" value="FCS-LIKE ZINC FINGER 8"/>
    <property type="match status" value="1"/>
</dbReference>
<dbReference type="EMBL" id="KZ451969">
    <property type="protein sequence ID" value="PKA56801.1"/>
    <property type="molecule type" value="Genomic_DNA"/>
</dbReference>
<name>A0A2I0AML2_9ASPA</name>
<evidence type="ECO:0000256" key="1">
    <source>
        <dbReference type="ARBA" id="ARBA00009374"/>
    </source>
</evidence>
<accession>A0A2I0AML2</accession>
<gene>
    <name evidence="5" type="ORF">AXF42_Ash002104</name>
</gene>